<reference evidence="1 2" key="1">
    <citation type="submission" date="2019-08" db="EMBL/GenBank/DDBJ databases">
        <authorList>
            <person name="Peeters C."/>
        </authorList>
    </citation>
    <scope>NUCLEOTIDE SEQUENCE [LARGE SCALE GENOMIC DNA]</scope>
    <source>
        <strain evidence="1 2">LMG 31107</strain>
    </source>
</reference>
<evidence type="ECO:0000313" key="2">
    <source>
        <dbReference type="Proteomes" id="UP000396788"/>
    </source>
</evidence>
<dbReference type="AlphaFoldDB" id="A0A5E4VXG4"/>
<dbReference type="RefSeq" id="WP_150609277.1">
    <property type="nucleotide sequence ID" value="NZ_CABPRY010000006.1"/>
</dbReference>
<protein>
    <submittedName>
        <fullName evidence="1">Uncharacterized protein</fullName>
    </submittedName>
</protein>
<name>A0A5E4VXG4_9BURK</name>
<dbReference type="EMBL" id="CABPRY010000006">
    <property type="protein sequence ID" value="VVE16229.1"/>
    <property type="molecule type" value="Genomic_DNA"/>
</dbReference>
<evidence type="ECO:0000313" key="1">
    <source>
        <dbReference type="EMBL" id="VVE16229.1"/>
    </source>
</evidence>
<dbReference type="Proteomes" id="UP000396788">
    <property type="component" value="Unassembled WGS sequence"/>
</dbReference>
<organism evidence="1 2">
    <name type="scientific">Pandoraea cepalis</name>
    <dbReference type="NCBI Taxonomy" id="2508294"/>
    <lineage>
        <taxon>Bacteria</taxon>
        <taxon>Pseudomonadati</taxon>
        <taxon>Pseudomonadota</taxon>
        <taxon>Betaproteobacteria</taxon>
        <taxon>Burkholderiales</taxon>
        <taxon>Burkholderiaceae</taxon>
        <taxon>Pandoraea</taxon>
    </lineage>
</organism>
<sequence>MVELTEKQTQALHITQAALVQIRCLARQPLTPTTIAAIHDLADALHNVPRWLTWRPKGLNPENVFDEELNRDLETAVGVFEREGFPMFAFPPNIQPRDVNISAYVASGARFWIPPGIANQYATSADAGSRRGGAITLALTQFFRRLFS</sequence>
<proteinExistence type="predicted"/>
<gene>
    <name evidence="1" type="ORF">PCE31107_02906</name>
</gene>
<accession>A0A5E4VXG4</accession>